<organism evidence="9 10">
    <name type="scientific">Pelobates cultripes</name>
    <name type="common">Western spadefoot toad</name>
    <dbReference type="NCBI Taxonomy" id="61616"/>
    <lineage>
        <taxon>Eukaryota</taxon>
        <taxon>Metazoa</taxon>
        <taxon>Chordata</taxon>
        <taxon>Craniata</taxon>
        <taxon>Vertebrata</taxon>
        <taxon>Euteleostomi</taxon>
        <taxon>Amphibia</taxon>
        <taxon>Batrachia</taxon>
        <taxon>Anura</taxon>
        <taxon>Pelobatoidea</taxon>
        <taxon>Pelobatidae</taxon>
        <taxon>Pelobates</taxon>
    </lineage>
</organism>
<dbReference type="PANTHER" id="PTHR24100">
    <property type="entry name" value="BUTYROPHILIN"/>
    <property type="match status" value="1"/>
</dbReference>
<evidence type="ECO:0000256" key="5">
    <source>
        <dbReference type="ARBA" id="ARBA00023180"/>
    </source>
</evidence>
<dbReference type="Gene3D" id="2.60.40.10">
    <property type="entry name" value="Immunoglobulins"/>
    <property type="match status" value="1"/>
</dbReference>
<comment type="subcellular location">
    <subcellularLocation>
        <location evidence="1">Membrane</location>
    </subcellularLocation>
</comment>
<evidence type="ECO:0000313" key="9">
    <source>
        <dbReference type="EMBL" id="CAH2218673.1"/>
    </source>
</evidence>
<feature type="transmembrane region" description="Helical" evidence="7">
    <location>
        <begin position="7"/>
        <end position="31"/>
    </location>
</feature>
<evidence type="ECO:0000256" key="6">
    <source>
        <dbReference type="ARBA" id="ARBA00023319"/>
    </source>
</evidence>
<evidence type="ECO:0000256" key="4">
    <source>
        <dbReference type="ARBA" id="ARBA00023157"/>
    </source>
</evidence>
<dbReference type="AlphaFoldDB" id="A0AAD1QWC4"/>
<keyword evidence="7" id="KW-0812">Transmembrane</keyword>
<proteinExistence type="predicted"/>
<keyword evidence="6" id="KW-0393">Immunoglobulin domain</keyword>
<dbReference type="InterPro" id="IPR003598">
    <property type="entry name" value="Ig_sub2"/>
</dbReference>
<dbReference type="InterPro" id="IPR036179">
    <property type="entry name" value="Ig-like_dom_sf"/>
</dbReference>
<dbReference type="GO" id="GO:0005102">
    <property type="term" value="F:signaling receptor binding"/>
    <property type="evidence" value="ECO:0007669"/>
    <property type="project" value="TreeGrafter"/>
</dbReference>
<dbReference type="Proteomes" id="UP001295444">
    <property type="component" value="Chromosome 01"/>
</dbReference>
<dbReference type="InterPro" id="IPR003599">
    <property type="entry name" value="Ig_sub"/>
</dbReference>
<dbReference type="GO" id="GO:0001817">
    <property type="term" value="P:regulation of cytokine production"/>
    <property type="evidence" value="ECO:0007669"/>
    <property type="project" value="TreeGrafter"/>
</dbReference>
<dbReference type="InterPro" id="IPR013106">
    <property type="entry name" value="Ig_V-set"/>
</dbReference>
<dbReference type="PROSITE" id="PS50835">
    <property type="entry name" value="IG_LIKE"/>
    <property type="match status" value="1"/>
</dbReference>
<keyword evidence="10" id="KW-1185">Reference proteome</keyword>
<dbReference type="GO" id="GO:1903037">
    <property type="term" value="P:regulation of leukocyte cell-cell adhesion"/>
    <property type="evidence" value="ECO:0007669"/>
    <property type="project" value="UniProtKB-ARBA"/>
</dbReference>
<name>A0AAD1QWC4_PELCU</name>
<dbReference type="InterPro" id="IPR013783">
    <property type="entry name" value="Ig-like_fold"/>
</dbReference>
<dbReference type="GO" id="GO:0050852">
    <property type="term" value="P:T cell receptor signaling pathway"/>
    <property type="evidence" value="ECO:0007669"/>
    <property type="project" value="TreeGrafter"/>
</dbReference>
<gene>
    <name evidence="9" type="ORF">PECUL_23A036651</name>
</gene>
<evidence type="ECO:0000256" key="2">
    <source>
        <dbReference type="ARBA" id="ARBA00022729"/>
    </source>
</evidence>
<protein>
    <submittedName>
        <fullName evidence="9">V-set domain-containing T-cell activation inhibitor 1</fullName>
    </submittedName>
</protein>
<dbReference type="Pfam" id="PF07686">
    <property type="entry name" value="V-set"/>
    <property type="match status" value="1"/>
</dbReference>
<accession>A0AAD1QWC4</accession>
<keyword evidence="2" id="KW-0732">Signal</keyword>
<keyword evidence="3 7" id="KW-0472">Membrane</keyword>
<dbReference type="GO" id="GO:0050863">
    <property type="term" value="P:regulation of T cell activation"/>
    <property type="evidence" value="ECO:0007669"/>
    <property type="project" value="UniProtKB-ARBA"/>
</dbReference>
<keyword evidence="7" id="KW-1133">Transmembrane helix</keyword>
<evidence type="ECO:0000256" key="1">
    <source>
        <dbReference type="ARBA" id="ARBA00004370"/>
    </source>
</evidence>
<evidence type="ECO:0000259" key="8">
    <source>
        <dbReference type="PROSITE" id="PS50835"/>
    </source>
</evidence>
<keyword evidence="4" id="KW-1015">Disulfide bond</keyword>
<dbReference type="SMART" id="SM00409">
    <property type="entry name" value="IG"/>
    <property type="match status" value="1"/>
</dbReference>
<dbReference type="SMART" id="SM00408">
    <property type="entry name" value="IGc2"/>
    <property type="match status" value="1"/>
</dbReference>
<dbReference type="InterPro" id="IPR007110">
    <property type="entry name" value="Ig-like_dom"/>
</dbReference>
<dbReference type="GO" id="GO:0009897">
    <property type="term" value="C:external side of plasma membrane"/>
    <property type="evidence" value="ECO:0007669"/>
    <property type="project" value="TreeGrafter"/>
</dbReference>
<reference evidence="9" key="1">
    <citation type="submission" date="2022-03" db="EMBL/GenBank/DDBJ databases">
        <authorList>
            <person name="Alioto T."/>
            <person name="Alioto T."/>
            <person name="Gomez Garrido J."/>
        </authorList>
    </citation>
    <scope>NUCLEOTIDE SEQUENCE</scope>
</reference>
<sequence length="151" mass="15655">MATIGQVIFRIMIAIIIILVAAIALIIGIGVSGQDSSSVVANDAVGEIGEDVILGCTFPAAVKDSPNILWEKVGVNGYVYKYENDAAVLSGQNAGFKGRTSLFLNQLTSGNASLRLSNLELSDAGDYKCTVTNSNGNGVGKLTLKVGGECE</sequence>
<dbReference type="EMBL" id="OW240912">
    <property type="protein sequence ID" value="CAH2218673.1"/>
    <property type="molecule type" value="Genomic_DNA"/>
</dbReference>
<keyword evidence="5" id="KW-0325">Glycoprotein</keyword>
<dbReference type="InterPro" id="IPR050504">
    <property type="entry name" value="IgSF_BTN/MOG"/>
</dbReference>
<dbReference type="SUPFAM" id="SSF48726">
    <property type="entry name" value="Immunoglobulin"/>
    <property type="match status" value="1"/>
</dbReference>
<dbReference type="FunFam" id="2.60.40.10:FF:000142">
    <property type="entry name" value="V-set domain-containing T-cell activation inhibitor 1"/>
    <property type="match status" value="1"/>
</dbReference>
<evidence type="ECO:0000256" key="3">
    <source>
        <dbReference type="ARBA" id="ARBA00023136"/>
    </source>
</evidence>
<dbReference type="PANTHER" id="PTHR24100:SF0">
    <property type="entry name" value="V-SET DOMAIN-CONTAINING T-CELL ACTIVATION INHIBITOR 1"/>
    <property type="match status" value="1"/>
</dbReference>
<evidence type="ECO:0000256" key="7">
    <source>
        <dbReference type="SAM" id="Phobius"/>
    </source>
</evidence>
<feature type="domain" description="Ig-like" evidence="8">
    <location>
        <begin position="49"/>
        <end position="145"/>
    </location>
</feature>
<evidence type="ECO:0000313" key="10">
    <source>
        <dbReference type="Proteomes" id="UP001295444"/>
    </source>
</evidence>